<gene>
    <name evidence="2" type="ORF">ACFQQG_11505</name>
</gene>
<keyword evidence="1" id="KW-0175">Coiled coil</keyword>
<reference evidence="2 3" key="1">
    <citation type="journal article" date="2019" name="Int. J. Syst. Evol. Microbiol.">
        <title>The Global Catalogue of Microorganisms (GCM) 10K type strain sequencing project: providing services to taxonomists for standard genome sequencing and annotation.</title>
        <authorList>
            <consortium name="The Broad Institute Genomics Platform"/>
            <consortium name="The Broad Institute Genome Sequencing Center for Infectious Disease"/>
            <person name="Wu L."/>
            <person name="Ma J."/>
        </authorList>
    </citation>
    <scope>NUCLEOTIDE SEQUENCE [LARGE SCALE GENOMIC DNA]</scope>
    <source>
        <strain evidence="2 3">JCM 30072</strain>
    </source>
</reference>
<organism evidence="2 3">
    <name type="scientific">Halovenus salina</name>
    <dbReference type="NCBI Taxonomy" id="1510225"/>
    <lineage>
        <taxon>Archaea</taxon>
        <taxon>Methanobacteriati</taxon>
        <taxon>Methanobacteriota</taxon>
        <taxon>Stenosarchaea group</taxon>
        <taxon>Halobacteria</taxon>
        <taxon>Halobacteriales</taxon>
        <taxon>Haloarculaceae</taxon>
        <taxon>Halovenus</taxon>
    </lineage>
</organism>
<accession>A0ABD5W647</accession>
<dbReference type="GeneID" id="76630714"/>
<dbReference type="EMBL" id="JBHSZI010000001">
    <property type="protein sequence ID" value="MFC7058688.1"/>
    <property type="molecule type" value="Genomic_DNA"/>
</dbReference>
<keyword evidence="3" id="KW-1185">Reference proteome</keyword>
<feature type="coiled-coil region" evidence="1">
    <location>
        <begin position="104"/>
        <end position="200"/>
    </location>
</feature>
<dbReference type="InterPro" id="IPR057178">
    <property type="entry name" value="DUF7856"/>
</dbReference>
<evidence type="ECO:0000313" key="2">
    <source>
        <dbReference type="EMBL" id="MFC7058688.1"/>
    </source>
</evidence>
<proteinExistence type="predicted"/>
<comment type="caution">
    <text evidence="2">The sequence shown here is derived from an EMBL/GenBank/DDBJ whole genome shotgun (WGS) entry which is preliminary data.</text>
</comment>
<dbReference type="AlphaFoldDB" id="A0ABD5W647"/>
<protein>
    <submittedName>
        <fullName evidence="2">Uncharacterized protein</fullName>
    </submittedName>
</protein>
<dbReference type="RefSeq" id="WP_267161413.1">
    <property type="nucleotide sequence ID" value="NZ_CP112972.1"/>
</dbReference>
<name>A0ABD5W647_9EURY</name>
<dbReference type="Proteomes" id="UP001596445">
    <property type="component" value="Unassembled WGS sequence"/>
</dbReference>
<dbReference type="Pfam" id="PF25254">
    <property type="entry name" value="DUF7856"/>
    <property type="match status" value="1"/>
</dbReference>
<sequence length="278" mass="30646">MICRLGDVVRTGETVSVATDIDPEVVAAAVRQTGETTDRRIEVDCPEPAPLHEAVGCIRPGMGLRTKTALARAARTRGLDTPYDEELQEARRDLEAISVESEPLDSQRERLADAEAAVDQARIRAAESRGRVRERADAGLETEPAESELDEALQTLTEAETDAIAARQAYERDRKRRRERRDRRERRFRLEQRVANLERNARAHLVDCLREEFCAVLPTVPGSAVTGAVTAPFEAEAVTAALALVRLGEVQAPVVLVVDRFTSAETAREYLGAPVLDV</sequence>
<evidence type="ECO:0000256" key="1">
    <source>
        <dbReference type="SAM" id="Coils"/>
    </source>
</evidence>
<evidence type="ECO:0000313" key="3">
    <source>
        <dbReference type="Proteomes" id="UP001596445"/>
    </source>
</evidence>